<keyword evidence="5 10" id="KW-1133">Transmembrane helix</keyword>
<evidence type="ECO:0000256" key="5">
    <source>
        <dbReference type="ARBA" id="ARBA00022989"/>
    </source>
</evidence>
<dbReference type="Proteomes" id="UP001307889">
    <property type="component" value="Chromosome 2"/>
</dbReference>
<keyword evidence="4 10" id="KW-0812">Transmembrane</keyword>
<protein>
    <submittedName>
        <fullName evidence="12">Ligand-gated ion channel</fullName>
    </submittedName>
</protein>
<dbReference type="InterPro" id="IPR052192">
    <property type="entry name" value="Insect_Ionotropic_Sensory_Rcpt"/>
</dbReference>
<name>A0ABN7ACE3_9HEMI</name>
<evidence type="ECO:0000256" key="7">
    <source>
        <dbReference type="ARBA" id="ARBA00023170"/>
    </source>
</evidence>
<dbReference type="EMBL" id="AP028910">
    <property type="protein sequence ID" value="BES89953.1"/>
    <property type="molecule type" value="Genomic_DNA"/>
</dbReference>
<feature type="transmembrane region" description="Helical" evidence="10">
    <location>
        <begin position="257"/>
        <end position="278"/>
    </location>
</feature>
<comment type="subcellular location">
    <subcellularLocation>
        <location evidence="1">Cell membrane</location>
        <topology evidence="1">Multi-pass membrane protein</topology>
    </subcellularLocation>
</comment>
<organism evidence="12 13">
    <name type="scientific">Nesidiocoris tenuis</name>
    <dbReference type="NCBI Taxonomy" id="355587"/>
    <lineage>
        <taxon>Eukaryota</taxon>
        <taxon>Metazoa</taxon>
        <taxon>Ecdysozoa</taxon>
        <taxon>Arthropoda</taxon>
        <taxon>Hexapoda</taxon>
        <taxon>Insecta</taxon>
        <taxon>Pterygota</taxon>
        <taxon>Neoptera</taxon>
        <taxon>Paraneoptera</taxon>
        <taxon>Hemiptera</taxon>
        <taxon>Heteroptera</taxon>
        <taxon>Panheteroptera</taxon>
        <taxon>Cimicomorpha</taxon>
        <taxon>Miridae</taxon>
        <taxon>Dicyphina</taxon>
        <taxon>Nesidiocoris</taxon>
    </lineage>
</organism>
<evidence type="ECO:0000256" key="3">
    <source>
        <dbReference type="ARBA" id="ARBA00022475"/>
    </source>
</evidence>
<evidence type="ECO:0000256" key="8">
    <source>
        <dbReference type="ARBA" id="ARBA00023180"/>
    </source>
</evidence>
<keyword evidence="3" id="KW-1003">Cell membrane</keyword>
<keyword evidence="8" id="KW-0325">Glycoprotein</keyword>
<dbReference type="Gene3D" id="3.40.190.10">
    <property type="entry name" value="Periplasmic binding protein-like II"/>
    <property type="match status" value="1"/>
</dbReference>
<keyword evidence="13" id="KW-1185">Reference proteome</keyword>
<sequence length="283" mass="31896">MCDCVWITTTIFLRQSTVAKIQGDRARFCVILLYLAATYVIGDMYSANLTSLFTRPAREKPISNLEQLNDAMAHRDFKLLVVRHSASHGVFENGTGIYGSIWLKMKSQHQYLLDSTEEGIALVKKRRDVAVIGGRETFYYNAKRFGVQHFHLSQRLYTRYSAIALQIGCPFVEHFNKLIINMFESGILSKITEDEYQKLREKKDSNISSGGSSAKRRDAERMPQKGGVEATKEIGEGKTQIEDDEQLKPMSMKTLQGAFYVLLVGCSTAGIIFLIEIATKLTA</sequence>
<dbReference type="InterPro" id="IPR001320">
    <property type="entry name" value="Iontro_rcpt_C"/>
</dbReference>
<dbReference type="PANTHER" id="PTHR42643">
    <property type="entry name" value="IONOTROPIC RECEPTOR 20A-RELATED"/>
    <property type="match status" value="1"/>
</dbReference>
<evidence type="ECO:0000256" key="1">
    <source>
        <dbReference type="ARBA" id="ARBA00004651"/>
    </source>
</evidence>
<keyword evidence="6 10" id="KW-0472">Membrane</keyword>
<evidence type="ECO:0000313" key="13">
    <source>
        <dbReference type="Proteomes" id="UP001307889"/>
    </source>
</evidence>
<feature type="domain" description="Ionotropic glutamate receptor C-terminal" evidence="11">
    <location>
        <begin position="3"/>
        <end position="266"/>
    </location>
</feature>
<feature type="region of interest" description="Disordered" evidence="9">
    <location>
        <begin position="202"/>
        <end position="245"/>
    </location>
</feature>
<evidence type="ECO:0000256" key="9">
    <source>
        <dbReference type="SAM" id="MobiDB-lite"/>
    </source>
</evidence>
<keyword evidence="7" id="KW-0675">Receptor</keyword>
<proteinExistence type="inferred from homology"/>
<dbReference type="SUPFAM" id="SSF53850">
    <property type="entry name" value="Periplasmic binding protein-like II"/>
    <property type="match status" value="1"/>
</dbReference>
<feature type="compositionally biased region" description="Basic and acidic residues" evidence="9">
    <location>
        <begin position="230"/>
        <end position="241"/>
    </location>
</feature>
<dbReference type="Pfam" id="PF00060">
    <property type="entry name" value="Lig_chan"/>
    <property type="match status" value="1"/>
</dbReference>
<evidence type="ECO:0000313" key="12">
    <source>
        <dbReference type="EMBL" id="BES89953.1"/>
    </source>
</evidence>
<evidence type="ECO:0000256" key="10">
    <source>
        <dbReference type="SAM" id="Phobius"/>
    </source>
</evidence>
<gene>
    <name evidence="12" type="ORF">NTJ_02759</name>
</gene>
<evidence type="ECO:0000256" key="2">
    <source>
        <dbReference type="ARBA" id="ARBA00008685"/>
    </source>
</evidence>
<dbReference type="PANTHER" id="PTHR42643:SF30">
    <property type="entry name" value="IONOTROPIC RECEPTOR 40A-RELATED"/>
    <property type="match status" value="1"/>
</dbReference>
<evidence type="ECO:0000259" key="11">
    <source>
        <dbReference type="Pfam" id="PF00060"/>
    </source>
</evidence>
<evidence type="ECO:0000256" key="4">
    <source>
        <dbReference type="ARBA" id="ARBA00022692"/>
    </source>
</evidence>
<reference evidence="12 13" key="1">
    <citation type="submission" date="2023-09" db="EMBL/GenBank/DDBJ databases">
        <title>Nesidiocoris tenuis whole genome shotgun sequence.</title>
        <authorList>
            <person name="Shibata T."/>
            <person name="Shimoda M."/>
            <person name="Kobayashi T."/>
            <person name="Uehara T."/>
        </authorList>
    </citation>
    <scope>NUCLEOTIDE SEQUENCE [LARGE SCALE GENOMIC DNA]</scope>
    <source>
        <strain evidence="12 13">Japan</strain>
    </source>
</reference>
<comment type="similarity">
    <text evidence="2">Belongs to the glutamate-gated ion channel (TC 1.A.10.1) family.</text>
</comment>
<accession>A0ABN7ACE3</accession>
<evidence type="ECO:0000256" key="6">
    <source>
        <dbReference type="ARBA" id="ARBA00023136"/>
    </source>
</evidence>